<dbReference type="Proteomes" id="UP000425916">
    <property type="component" value="Chromosome"/>
</dbReference>
<reference evidence="1 2" key="1">
    <citation type="submission" date="2019-11" db="EMBL/GenBank/DDBJ databases">
        <title>Genome sequence of Moorella glycerini DSM11254.</title>
        <authorList>
            <person name="Poehlein A."/>
            <person name="Boeer T."/>
            <person name="Daniel R."/>
        </authorList>
    </citation>
    <scope>NUCLEOTIDE SEQUENCE [LARGE SCALE GENOMIC DNA]</scope>
    <source>
        <strain evidence="1 2">DSM 11254</strain>
    </source>
</reference>
<evidence type="ECO:0000313" key="1">
    <source>
        <dbReference type="EMBL" id="QGP92245.1"/>
    </source>
</evidence>
<dbReference type="AlphaFoldDB" id="A0A6I5ZRL9"/>
<evidence type="ECO:0000313" key="2">
    <source>
        <dbReference type="Proteomes" id="UP000425916"/>
    </source>
</evidence>
<dbReference type="EMBL" id="CP046244">
    <property type="protein sequence ID" value="QGP92245.1"/>
    <property type="molecule type" value="Genomic_DNA"/>
</dbReference>
<gene>
    <name evidence="1" type="ORF">MGLY_16110</name>
</gene>
<keyword evidence="2" id="KW-1185">Reference proteome</keyword>
<sequence length="69" mass="7715">MLQEIYGNTSKEAFPEGQKVMATLPATSANITPCEMTECVYCLNNHYCGRIYPPRNGDGYCKDFVSIND</sequence>
<accession>A0A6I5ZRL9</accession>
<name>A0A6I5ZRL9_9FIRM</name>
<dbReference type="OrthoDB" id="1725836at2"/>
<dbReference type="RefSeq" id="WP_156272909.1">
    <property type="nucleotide sequence ID" value="NZ_CP046244.1"/>
</dbReference>
<proteinExistence type="predicted"/>
<protein>
    <submittedName>
        <fullName evidence="1">Uncharacterized protein</fullName>
    </submittedName>
</protein>
<organism evidence="1 2">
    <name type="scientific">Neomoorella glycerini</name>
    <dbReference type="NCBI Taxonomy" id="55779"/>
    <lineage>
        <taxon>Bacteria</taxon>
        <taxon>Bacillati</taxon>
        <taxon>Bacillota</taxon>
        <taxon>Clostridia</taxon>
        <taxon>Neomoorellales</taxon>
        <taxon>Neomoorellaceae</taxon>
        <taxon>Neomoorella</taxon>
    </lineage>
</organism>